<keyword evidence="3" id="KW-1185">Reference proteome</keyword>
<dbReference type="EMBL" id="JANPWB010000010">
    <property type="protein sequence ID" value="KAJ1143008.1"/>
    <property type="molecule type" value="Genomic_DNA"/>
</dbReference>
<name>A0AAV7QX74_PLEWA</name>
<protein>
    <submittedName>
        <fullName evidence="2">Uncharacterized protein</fullName>
    </submittedName>
</protein>
<accession>A0AAV7QX74</accession>
<comment type="caution">
    <text evidence="2">The sequence shown here is derived from an EMBL/GenBank/DDBJ whole genome shotgun (WGS) entry which is preliminary data.</text>
</comment>
<sequence length="121" mass="12599">MFTCLRRVHPQAAWLGRGQAGAQRAQPTSAGIAPARGSRPRVTPLRQVEKSPGRDPGDQAGTVTPPPSARCERASPAAPDVGHAAASESSEPRSRSRLHEPQVLSSAPSKEGKPLPVSVNG</sequence>
<feature type="compositionally biased region" description="Basic and acidic residues" evidence="1">
    <location>
        <begin position="47"/>
        <end position="57"/>
    </location>
</feature>
<proteinExistence type="predicted"/>
<evidence type="ECO:0000313" key="3">
    <source>
        <dbReference type="Proteomes" id="UP001066276"/>
    </source>
</evidence>
<reference evidence="2" key="1">
    <citation type="journal article" date="2022" name="bioRxiv">
        <title>Sequencing and chromosome-scale assembly of the giantPleurodeles waltlgenome.</title>
        <authorList>
            <person name="Brown T."/>
            <person name="Elewa A."/>
            <person name="Iarovenko S."/>
            <person name="Subramanian E."/>
            <person name="Araus A.J."/>
            <person name="Petzold A."/>
            <person name="Susuki M."/>
            <person name="Suzuki K.-i.T."/>
            <person name="Hayashi T."/>
            <person name="Toyoda A."/>
            <person name="Oliveira C."/>
            <person name="Osipova E."/>
            <person name="Leigh N.D."/>
            <person name="Simon A."/>
            <person name="Yun M.H."/>
        </authorList>
    </citation>
    <scope>NUCLEOTIDE SEQUENCE</scope>
    <source>
        <strain evidence="2">20211129_DDA</strain>
        <tissue evidence="2">Liver</tissue>
    </source>
</reference>
<gene>
    <name evidence="2" type="ORF">NDU88_009320</name>
</gene>
<feature type="compositionally biased region" description="Basic and acidic residues" evidence="1">
    <location>
        <begin position="90"/>
        <end position="100"/>
    </location>
</feature>
<dbReference type="AlphaFoldDB" id="A0AAV7QX74"/>
<feature type="region of interest" description="Disordered" evidence="1">
    <location>
        <begin position="14"/>
        <end position="121"/>
    </location>
</feature>
<evidence type="ECO:0000256" key="1">
    <source>
        <dbReference type="SAM" id="MobiDB-lite"/>
    </source>
</evidence>
<organism evidence="2 3">
    <name type="scientific">Pleurodeles waltl</name>
    <name type="common">Iberian ribbed newt</name>
    <dbReference type="NCBI Taxonomy" id="8319"/>
    <lineage>
        <taxon>Eukaryota</taxon>
        <taxon>Metazoa</taxon>
        <taxon>Chordata</taxon>
        <taxon>Craniata</taxon>
        <taxon>Vertebrata</taxon>
        <taxon>Euteleostomi</taxon>
        <taxon>Amphibia</taxon>
        <taxon>Batrachia</taxon>
        <taxon>Caudata</taxon>
        <taxon>Salamandroidea</taxon>
        <taxon>Salamandridae</taxon>
        <taxon>Pleurodelinae</taxon>
        <taxon>Pleurodeles</taxon>
    </lineage>
</organism>
<evidence type="ECO:0000313" key="2">
    <source>
        <dbReference type="EMBL" id="KAJ1143008.1"/>
    </source>
</evidence>
<dbReference type="Proteomes" id="UP001066276">
    <property type="component" value="Chromosome 6"/>
</dbReference>